<proteinExistence type="predicted"/>
<accession>A0ABS5M9F1</accession>
<dbReference type="Proteomes" id="UP000681870">
    <property type="component" value="Unassembled WGS sequence"/>
</dbReference>
<keyword evidence="2" id="KW-1185">Reference proteome</keyword>
<sequence>MKMSKVIKPLVPVATLVLGLGYVVKKGKFPVKLSRAVSDIAQVASDATINEEKSFGGLKQSELNEIASNTFRGVKAVIDGDTLEYWFKSASGKKTSTARIGLDSAGELVFTFLSYRDANSPYSFIKNLRDAMNKDN</sequence>
<gene>
    <name evidence="1" type="ORF">KGF86_01780</name>
</gene>
<name>A0ABS5M9F1_9BACI</name>
<evidence type="ECO:0008006" key="3">
    <source>
        <dbReference type="Google" id="ProtNLM"/>
    </source>
</evidence>
<organism evidence="1 2">
    <name type="scientific">Ornithinibacillus massiliensis</name>
    <dbReference type="NCBI Taxonomy" id="1944633"/>
    <lineage>
        <taxon>Bacteria</taxon>
        <taxon>Bacillati</taxon>
        <taxon>Bacillota</taxon>
        <taxon>Bacilli</taxon>
        <taxon>Bacillales</taxon>
        <taxon>Bacillaceae</taxon>
        <taxon>Ornithinibacillus</taxon>
    </lineage>
</organism>
<evidence type="ECO:0000313" key="2">
    <source>
        <dbReference type="Proteomes" id="UP000681870"/>
    </source>
</evidence>
<comment type="caution">
    <text evidence="1">The sequence shown here is derived from an EMBL/GenBank/DDBJ whole genome shotgun (WGS) entry which is preliminary data.</text>
</comment>
<evidence type="ECO:0000313" key="1">
    <source>
        <dbReference type="EMBL" id="MBS3678934.1"/>
    </source>
</evidence>
<reference evidence="1 2" key="1">
    <citation type="submission" date="2021-05" db="EMBL/GenBank/DDBJ databases">
        <title>Ornithinibacillus massiliensis sp. nov.</title>
        <authorList>
            <person name="Iwaza R."/>
            <person name="Lagier J.-C."/>
            <person name="Raoult D."/>
        </authorList>
    </citation>
    <scope>NUCLEOTIDE SEQUENCE [LARGE SCALE GENOMIC DNA]</scope>
    <source>
        <strain evidence="1 2">Marseille-P3601</strain>
    </source>
</reference>
<dbReference type="EMBL" id="JAGXBY010000001">
    <property type="protein sequence ID" value="MBS3678934.1"/>
    <property type="molecule type" value="Genomic_DNA"/>
</dbReference>
<protein>
    <recommendedName>
        <fullName evidence="3">DUF3139 domain-containing protein</fullName>
    </recommendedName>
</protein>